<dbReference type="RefSeq" id="WP_130306581.1">
    <property type="nucleotide sequence ID" value="NZ_SHKN01000001.1"/>
</dbReference>
<evidence type="ECO:0000313" key="1">
    <source>
        <dbReference type="EMBL" id="RZT96613.1"/>
    </source>
</evidence>
<proteinExistence type="predicted"/>
<dbReference type="InterPro" id="IPR032066">
    <property type="entry name" value="GP3_package"/>
</dbReference>
<protein>
    <submittedName>
        <fullName evidence="1">DNA-packaging protein gp3</fullName>
    </submittedName>
</protein>
<keyword evidence="2" id="KW-1185">Reference proteome</keyword>
<reference evidence="1 2" key="1">
    <citation type="submission" date="2019-02" db="EMBL/GenBank/DDBJ databases">
        <title>Genomic Encyclopedia of Type Strains, Phase IV (KMG-IV): sequencing the most valuable type-strain genomes for metagenomic binning, comparative biology and taxonomic classification.</title>
        <authorList>
            <person name="Goeker M."/>
        </authorList>
    </citation>
    <scope>NUCLEOTIDE SEQUENCE [LARGE SCALE GENOMIC DNA]</scope>
    <source>
        <strain evidence="1 2">DSM 28825</strain>
    </source>
</reference>
<organism evidence="1 2">
    <name type="scientific">Ancylomarina subtilis</name>
    <dbReference type="NCBI Taxonomy" id="1639035"/>
    <lineage>
        <taxon>Bacteria</taxon>
        <taxon>Pseudomonadati</taxon>
        <taxon>Bacteroidota</taxon>
        <taxon>Bacteroidia</taxon>
        <taxon>Marinilabiliales</taxon>
        <taxon>Marinifilaceae</taxon>
        <taxon>Ancylomarina</taxon>
    </lineage>
</organism>
<comment type="caution">
    <text evidence="1">The sequence shown here is derived from an EMBL/GenBank/DDBJ whole genome shotgun (WGS) entry which is preliminary data.</text>
</comment>
<dbReference type="OrthoDB" id="1263230at2"/>
<name>A0A4Q7VK80_9BACT</name>
<accession>A0A4Q7VK80</accession>
<sequence>MTTTKNKGNSNALGNFTGRPPKFANAKKLLKKINEYFEHCHETNKRPLIIGLALYCGFASRESFYQMKHRDNDFARVIEYGRSMVSATYEEYLLDKASGAKFALVNLDKWSDKTEQEVTQTNVVLTMKPSFDFEEESEAEE</sequence>
<dbReference type="EMBL" id="SHKN01000001">
    <property type="protein sequence ID" value="RZT96613.1"/>
    <property type="molecule type" value="Genomic_DNA"/>
</dbReference>
<dbReference type="AlphaFoldDB" id="A0A4Q7VK80"/>
<gene>
    <name evidence="1" type="ORF">EV201_1254</name>
</gene>
<dbReference type="Gene3D" id="1.10.132.80">
    <property type="match status" value="1"/>
</dbReference>
<dbReference type="Proteomes" id="UP000293562">
    <property type="component" value="Unassembled WGS sequence"/>
</dbReference>
<dbReference type="Pfam" id="PF16677">
    <property type="entry name" value="GP3_package"/>
    <property type="match status" value="1"/>
</dbReference>
<evidence type="ECO:0000313" key="2">
    <source>
        <dbReference type="Proteomes" id="UP000293562"/>
    </source>
</evidence>